<evidence type="ECO:0000256" key="4">
    <source>
        <dbReference type="ARBA" id="ARBA00023239"/>
    </source>
</evidence>
<sequence>MSKVRIKKLRIKLLTFFRLGLINIVIVLVYRVLKRIGYYRYRLLIGLPLEGSLYSDEAMLTDKSVLLYYFLYHKMEVSSPPDWFVNPWSGSRYENVSCHWSDIPDFVPELGDIKTVWEASRFDWLPKMAWAYQQGDTESLKRLEFWLRDWAIRNPVNGGINWKCGQEASLRCLNLLVGALAINRVFEDPPHPAFLKLLYIHLQRIVPTVYYAMAQDNNHGISEAATLFIVGHYLSKNGNREQIEQGSKWARKGRYRLENRVAHLILADGSFSMHSVTYHRSILDVLSLTELMRSRLKISEFSDTYYSRAKLAVKWFYGMMDIQSGDAPNLGSNDGTHLFNLDGTPYRDFRPSLQLASALFLKRAIWVEEVTHPLLDLFSIDLNNLAPLKATSSKLFSEGGFARINHEAGFAMLRLPVYSFRPSHADALHLDVWYNGVNWIRDAGSYSYNVDDTSLEYFPGTESHSTVCFDGHDQMPRLGRFLFGAWLKPDVLEFDAQKGYVKSGYTDYLGSHHTRELRRAANGWRVVDDLGGFKKEAVIRWRLAPEKWLLDGQALSCDSVKLEINTEIAVVLKLTEQFESRYYLQKKLIPVLEVICHQPGRVVTHIQLA</sequence>
<evidence type="ECO:0000256" key="2">
    <source>
        <dbReference type="ARBA" id="ARBA00022729"/>
    </source>
</evidence>
<evidence type="ECO:0000259" key="7">
    <source>
        <dbReference type="Pfam" id="PF16889"/>
    </source>
</evidence>
<organism evidence="8 9">
    <name type="scientific">Candidatus Scalindua japonica</name>
    <dbReference type="NCBI Taxonomy" id="1284222"/>
    <lineage>
        <taxon>Bacteria</taxon>
        <taxon>Pseudomonadati</taxon>
        <taxon>Planctomycetota</taxon>
        <taxon>Candidatus Brocadiia</taxon>
        <taxon>Candidatus Brocadiales</taxon>
        <taxon>Candidatus Scalinduaceae</taxon>
        <taxon>Candidatus Scalindua</taxon>
    </lineage>
</organism>
<dbReference type="OrthoDB" id="9763014at2"/>
<proteinExistence type="predicted"/>
<keyword evidence="4" id="KW-0456">Lyase</keyword>
<dbReference type="EMBL" id="BAOS01000045">
    <property type="protein sequence ID" value="GAX62933.1"/>
    <property type="molecule type" value="Genomic_DNA"/>
</dbReference>
<dbReference type="PANTHER" id="PTHR39210">
    <property type="entry name" value="HEPARIN-SULFATE LYASE"/>
    <property type="match status" value="1"/>
</dbReference>
<dbReference type="GO" id="GO:0042597">
    <property type="term" value="C:periplasmic space"/>
    <property type="evidence" value="ECO:0007669"/>
    <property type="project" value="UniProtKB-SubCell"/>
</dbReference>
<dbReference type="RefSeq" id="WP_133112122.1">
    <property type="nucleotide sequence ID" value="NZ_BAOS01000045.1"/>
</dbReference>
<comment type="subcellular location">
    <subcellularLocation>
        <location evidence="1">Periplasm</location>
    </subcellularLocation>
</comment>
<keyword evidence="5" id="KW-0812">Transmembrane</keyword>
<dbReference type="SUPFAM" id="SSF48230">
    <property type="entry name" value="Chondroitin AC/alginate lyase"/>
    <property type="match status" value="1"/>
</dbReference>
<keyword evidence="5" id="KW-0472">Membrane</keyword>
<dbReference type="Proteomes" id="UP000218542">
    <property type="component" value="Unassembled WGS sequence"/>
</dbReference>
<protein>
    <submittedName>
        <fullName evidence="8">Uncharacterized protein</fullName>
    </submittedName>
</protein>
<reference evidence="8 9" key="1">
    <citation type="journal article" date="2017" name="Environ. Microbiol. Rep.">
        <title>Genetic diversity of marine anaerobic ammonium-oxidizing bacteria as revealed by genomic and proteomic analyses of 'Candidatus Scalindua japonica'.</title>
        <authorList>
            <person name="Oshiki M."/>
            <person name="Mizuto K."/>
            <person name="Kimura Z."/>
            <person name="Kindaichi T."/>
            <person name="Satoh H."/>
            <person name="Okabe S."/>
        </authorList>
    </citation>
    <scope>NUCLEOTIDE SEQUENCE [LARGE SCALE GENOMIC DNA]</scope>
    <source>
        <strain evidence="9">husup-a2</strain>
    </source>
</reference>
<dbReference type="Pfam" id="PF07940">
    <property type="entry name" value="Hepar_II_III_C"/>
    <property type="match status" value="1"/>
</dbReference>
<evidence type="ECO:0000256" key="3">
    <source>
        <dbReference type="ARBA" id="ARBA00022764"/>
    </source>
</evidence>
<dbReference type="AlphaFoldDB" id="A0A286U478"/>
<evidence type="ECO:0000256" key="1">
    <source>
        <dbReference type="ARBA" id="ARBA00004418"/>
    </source>
</evidence>
<name>A0A286U478_9BACT</name>
<feature type="transmembrane region" description="Helical" evidence="5">
    <location>
        <begin position="12"/>
        <end position="33"/>
    </location>
</feature>
<dbReference type="InterPro" id="IPR008929">
    <property type="entry name" value="Chondroitin_lyas"/>
</dbReference>
<evidence type="ECO:0000256" key="5">
    <source>
        <dbReference type="SAM" id="Phobius"/>
    </source>
</evidence>
<keyword evidence="5" id="KW-1133">Transmembrane helix</keyword>
<evidence type="ECO:0000259" key="6">
    <source>
        <dbReference type="Pfam" id="PF07940"/>
    </source>
</evidence>
<accession>A0A286U478</accession>
<dbReference type="GO" id="GO:0016829">
    <property type="term" value="F:lyase activity"/>
    <property type="evidence" value="ECO:0007669"/>
    <property type="project" value="UniProtKB-KW"/>
</dbReference>
<dbReference type="InterPro" id="IPR031680">
    <property type="entry name" value="Hepar_II_III_N"/>
</dbReference>
<dbReference type="InterPro" id="IPR012480">
    <property type="entry name" value="Hepar_II_III_C"/>
</dbReference>
<comment type="caution">
    <text evidence="8">The sequence shown here is derived from an EMBL/GenBank/DDBJ whole genome shotgun (WGS) entry which is preliminary data.</text>
</comment>
<keyword evidence="2" id="KW-0732">Signal</keyword>
<feature type="domain" description="Heparin-sulfate lyase N-terminal" evidence="7">
    <location>
        <begin position="60"/>
        <end position="320"/>
    </location>
</feature>
<dbReference type="PANTHER" id="PTHR39210:SF1">
    <property type="entry name" value="HEPARIN-SULFATE LYASE"/>
    <property type="match status" value="1"/>
</dbReference>
<dbReference type="Gene3D" id="2.70.98.70">
    <property type="match status" value="1"/>
</dbReference>
<evidence type="ECO:0000313" key="8">
    <source>
        <dbReference type="EMBL" id="GAX62933.1"/>
    </source>
</evidence>
<dbReference type="Gene3D" id="1.50.10.100">
    <property type="entry name" value="Chondroitin AC/alginate lyase"/>
    <property type="match status" value="1"/>
</dbReference>
<gene>
    <name evidence="8" type="ORF">SCALIN_C45_0091</name>
</gene>
<keyword evidence="9" id="KW-1185">Reference proteome</keyword>
<keyword evidence="3" id="KW-0574">Periplasm</keyword>
<dbReference type="Pfam" id="PF16889">
    <property type="entry name" value="Hepar_II_III_N"/>
    <property type="match status" value="1"/>
</dbReference>
<feature type="domain" description="Heparinase II/III-like C-terminal" evidence="6">
    <location>
        <begin position="391"/>
        <end position="546"/>
    </location>
</feature>
<evidence type="ECO:0000313" key="9">
    <source>
        <dbReference type="Proteomes" id="UP000218542"/>
    </source>
</evidence>